<feature type="region of interest" description="Disordered" evidence="1">
    <location>
        <begin position="65"/>
        <end position="89"/>
    </location>
</feature>
<name>A0ABS0TUM4_SERPR</name>
<proteinExistence type="predicted"/>
<accession>A0ABS0TUM4</accession>
<dbReference type="RefSeq" id="WP_198642409.1">
    <property type="nucleotide sequence ID" value="NZ_JAEHSL010000014.1"/>
</dbReference>
<evidence type="ECO:0000313" key="3">
    <source>
        <dbReference type="Proteomes" id="UP000639004"/>
    </source>
</evidence>
<evidence type="ECO:0000313" key="2">
    <source>
        <dbReference type="EMBL" id="MBI6182064.1"/>
    </source>
</evidence>
<organism evidence="2 3">
    <name type="scientific">Serratia proteamaculans</name>
    <dbReference type="NCBI Taxonomy" id="28151"/>
    <lineage>
        <taxon>Bacteria</taxon>
        <taxon>Pseudomonadati</taxon>
        <taxon>Pseudomonadota</taxon>
        <taxon>Gammaproteobacteria</taxon>
        <taxon>Enterobacterales</taxon>
        <taxon>Yersiniaceae</taxon>
        <taxon>Serratia</taxon>
    </lineage>
</organism>
<protein>
    <submittedName>
        <fullName evidence="2">Uncharacterized protein</fullName>
    </submittedName>
</protein>
<dbReference type="EMBL" id="JAEHSL010000014">
    <property type="protein sequence ID" value="MBI6182064.1"/>
    <property type="molecule type" value="Genomic_DNA"/>
</dbReference>
<feature type="compositionally biased region" description="Polar residues" evidence="1">
    <location>
        <begin position="75"/>
        <end position="89"/>
    </location>
</feature>
<reference evidence="2 3" key="1">
    <citation type="submission" date="2020-12" db="EMBL/GenBank/DDBJ databases">
        <title>Enhanced detection system for hospital associated transmission using whole genome sequencing surveillance.</title>
        <authorList>
            <person name="Harrison L.H."/>
            <person name="Van Tyne D."/>
            <person name="Marsh J.W."/>
            <person name="Griffith M.P."/>
            <person name="Snyder D.J."/>
            <person name="Cooper V.S."/>
            <person name="Mustapha M."/>
        </authorList>
    </citation>
    <scope>NUCLEOTIDE SEQUENCE [LARGE SCALE GENOMIC DNA]</scope>
    <source>
        <strain evidence="2 3">SER00238</strain>
    </source>
</reference>
<keyword evidence="3" id="KW-1185">Reference proteome</keyword>
<sequence>MEQENDLKTPFFIQICGLTKADYAAARRQPLDFLQRGLSLDEPERLTITKARPRAKENQRRVVFAAPQETEQRPHSLTKNTCSGSWRTA</sequence>
<dbReference type="Proteomes" id="UP000639004">
    <property type="component" value="Unassembled WGS sequence"/>
</dbReference>
<comment type="caution">
    <text evidence="2">The sequence shown here is derived from an EMBL/GenBank/DDBJ whole genome shotgun (WGS) entry which is preliminary data.</text>
</comment>
<evidence type="ECO:0000256" key="1">
    <source>
        <dbReference type="SAM" id="MobiDB-lite"/>
    </source>
</evidence>
<gene>
    <name evidence="2" type="ORF">JEQ07_16880</name>
</gene>